<dbReference type="RefSeq" id="WP_053100742.1">
    <property type="nucleotide sequence ID" value="NZ_CP012365.1"/>
</dbReference>
<gene>
    <name evidence="3" type="ORF">AKN88_06275</name>
</gene>
<dbReference type="InterPro" id="IPR050361">
    <property type="entry name" value="MPP/UQCRC_Complex"/>
</dbReference>
<dbReference type="GO" id="GO:0046872">
    <property type="term" value="F:metal ion binding"/>
    <property type="evidence" value="ECO:0007669"/>
    <property type="project" value="InterPro"/>
</dbReference>
<dbReference type="Gene3D" id="3.30.830.10">
    <property type="entry name" value="Metalloenzyme, LuxS/M16 peptidase-like"/>
    <property type="match status" value="2"/>
</dbReference>
<dbReference type="Proteomes" id="UP000063953">
    <property type="component" value="Chromosome"/>
</dbReference>
<accession>A0A0K1XDX2</accession>
<proteinExistence type="predicted"/>
<dbReference type="SUPFAM" id="SSF63411">
    <property type="entry name" value="LuxS/MPP-like metallohydrolase"/>
    <property type="match status" value="2"/>
</dbReference>
<name>A0A0K1XDX2_9GAMM</name>
<dbReference type="PANTHER" id="PTHR11851">
    <property type="entry name" value="METALLOPROTEASE"/>
    <property type="match status" value="1"/>
</dbReference>
<dbReference type="AlphaFoldDB" id="A0A0K1XDX2"/>
<keyword evidence="4" id="KW-1185">Reference proteome</keyword>
<dbReference type="STRING" id="1697053.AKN87_08650"/>
<dbReference type="Pfam" id="PF05193">
    <property type="entry name" value="Peptidase_M16_C"/>
    <property type="match status" value="1"/>
</dbReference>
<dbReference type="InterPro" id="IPR007863">
    <property type="entry name" value="Peptidase_M16_C"/>
</dbReference>
<dbReference type="InterPro" id="IPR011249">
    <property type="entry name" value="Metalloenz_LuxS/M16"/>
</dbReference>
<organism evidence="3 4">
    <name type="scientific">Thiopseudomonas alkaliphila</name>
    <dbReference type="NCBI Taxonomy" id="1697053"/>
    <lineage>
        <taxon>Bacteria</taxon>
        <taxon>Pseudomonadati</taxon>
        <taxon>Pseudomonadota</taxon>
        <taxon>Gammaproteobacteria</taxon>
        <taxon>Pseudomonadales</taxon>
        <taxon>Pseudomonadaceae</taxon>
        <taxon>Thiopseudomonas</taxon>
    </lineage>
</organism>
<reference evidence="3 4" key="1">
    <citation type="journal article" date="2015" name="Genome Announc.">
        <title>Genome Sequences of Oblitimonas alkaliphila gen. nov. sp. nov. (Proposed), a Novel Bacterium of the Pseudomonadaceae Family.</title>
        <authorList>
            <person name="Lauer A.C."/>
            <person name="Nicholson A.C."/>
            <person name="Humrighouse B.W."/>
            <person name="Emery B."/>
            <person name="Drobish A."/>
            <person name="Juieng P."/>
            <person name="Loparev V."/>
            <person name="McQuiston J.R."/>
        </authorList>
    </citation>
    <scope>NUCLEOTIDE SEQUENCE [LARGE SCALE GENOMIC DNA]</scope>
    <source>
        <strain evidence="3 4">E5571</strain>
    </source>
</reference>
<dbReference type="Pfam" id="PF00675">
    <property type="entry name" value="Peptidase_M16"/>
    <property type="match status" value="1"/>
</dbReference>
<dbReference type="InterPro" id="IPR011765">
    <property type="entry name" value="Pept_M16_N"/>
</dbReference>
<evidence type="ECO:0000313" key="3">
    <source>
        <dbReference type="EMBL" id="AKX59575.1"/>
    </source>
</evidence>
<evidence type="ECO:0000259" key="1">
    <source>
        <dbReference type="Pfam" id="PF00675"/>
    </source>
</evidence>
<evidence type="ECO:0000313" key="4">
    <source>
        <dbReference type="Proteomes" id="UP000063953"/>
    </source>
</evidence>
<feature type="domain" description="Peptidase M16 C-terminal" evidence="2">
    <location>
        <begin position="217"/>
        <end position="390"/>
    </location>
</feature>
<sequence>MLLAMLSMSVMLSGCQHTASSEAQSSTMSRNSAIKSLALLEQPAAQPRELAIEQWTTRSGSQVLFMAAPELPMFDLRLTFAAGSSKDGAQYGLAAMTSAMLDEGTQSKSVDQIAAGFEDLGASFSKGAYRDMAVLSLRSLSQPSIRQPALDLFTEVLSKPSFPQAELQRLKNQMQANFDYQKQNPGALASKALYQKLYADHPYGHPSEGTEQSVAALTRQQLQQFHQQFYSAKNLQIALVGDLTRAEAETIAEQVSSALPVGRAAEKTASAIKPVASKTEITYPSSQTHILMAQLGIERGHPDYAALYVGNQILGGGGFGSRLMEEVREKRGLTYGIYSGFTPMQAAGPFLINVQTRAELSEATQTLVQKIVQTFVQEGPTEQELADAKQEIVGSFPLTAANNAAVVGQLGAIGFYDLPLTWLQDFTQEVQALTVEQVTEAMQRHLQPEQWVIVTAGPKVAQKPLPPAVERAIPSSSERQH</sequence>
<dbReference type="EMBL" id="CP012365">
    <property type="protein sequence ID" value="AKX59575.1"/>
    <property type="molecule type" value="Genomic_DNA"/>
</dbReference>
<dbReference type="PANTHER" id="PTHR11851:SF224">
    <property type="entry name" value="PROCESSING PROTEASE"/>
    <property type="match status" value="1"/>
</dbReference>
<protein>
    <submittedName>
        <fullName evidence="3">Peptidase M16</fullName>
    </submittedName>
</protein>
<dbReference type="PATRIC" id="fig|1698449.3.peg.1264"/>
<feature type="domain" description="Peptidase M16 N-terminal" evidence="1">
    <location>
        <begin position="76"/>
        <end position="210"/>
    </location>
</feature>
<evidence type="ECO:0000259" key="2">
    <source>
        <dbReference type="Pfam" id="PF05193"/>
    </source>
</evidence>